<comment type="caution">
    <text evidence="1">The sequence shown here is derived from an EMBL/GenBank/DDBJ whole genome shotgun (WGS) entry which is preliminary data.</text>
</comment>
<organism evidence="1 2">
    <name type="scientific">Immersiella caudata</name>
    <dbReference type="NCBI Taxonomy" id="314043"/>
    <lineage>
        <taxon>Eukaryota</taxon>
        <taxon>Fungi</taxon>
        <taxon>Dikarya</taxon>
        <taxon>Ascomycota</taxon>
        <taxon>Pezizomycotina</taxon>
        <taxon>Sordariomycetes</taxon>
        <taxon>Sordariomycetidae</taxon>
        <taxon>Sordariales</taxon>
        <taxon>Lasiosphaeriaceae</taxon>
        <taxon>Immersiella</taxon>
    </lineage>
</organism>
<accession>A0AA40BZF9</accession>
<sequence length="116" mass="13016">MSKLPLTSMKLMTRFVYTASMVFYLLQSGDPAMTRSRSLAIPSRVEPMHRLTEVCLPGAHLSGMDVEPRRKHKLLQRPHPCPPWPSEERAGAIPCPDSLSRLGKIGGWRSTCMRSV</sequence>
<dbReference type="Proteomes" id="UP001175000">
    <property type="component" value="Unassembled WGS sequence"/>
</dbReference>
<gene>
    <name evidence="1" type="ORF">B0T14DRAFT_518545</name>
</gene>
<proteinExistence type="predicted"/>
<reference evidence="1" key="1">
    <citation type="submission" date="2023-06" db="EMBL/GenBank/DDBJ databases">
        <title>Genome-scale phylogeny and comparative genomics of the fungal order Sordariales.</title>
        <authorList>
            <consortium name="Lawrence Berkeley National Laboratory"/>
            <person name="Hensen N."/>
            <person name="Bonometti L."/>
            <person name="Westerberg I."/>
            <person name="Brannstrom I.O."/>
            <person name="Guillou S."/>
            <person name="Cros-Aarteil S."/>
            <person name="Calhoun S."/>
            <person name="Haridas S."/>
            <person name="Kuo A."/>
            <person name="Mondo S."/>
            <person name="Pangilinan J."/>
            <person name="Riley R."/>
            <person name="Labutti K."/>
            <person name="Andreopoulos B."/>
            <person name="Lipzen A."/>
            <person name="Chen C."/>
            <person name="Yanf M."/>
            <person name="Daum C."/>
            <person name="Ng V."/>
            <person name="Clum A."/>
            <person name="Steindorff A."/>
            <person name="Ohm R."/>
            <person name="Martin F."/>
            <person name="Silar P."/>
            <person name="Natvig D."/>
            <person name="Lalanne C."/>
            <person name="Gautier V."/>
            <person name="Ament-Velasquez S.L."/>
            <person name="Kruys A."/>
            <person name="Hutchinson M.I."/>
            <person name="Powell A.J."/>
            <person name="Barry K."/>
            <person name="Miller A.N."/>
            <person name="Grigoriev I.V."/>
            <person name="Debuchy R."/>
            <person name="Gladieux P."/>
            <person name="Thoren M.H."/>
            <person name="Johannesson H."/>
        </authorList>
    </citation>
    <scope>NUCLEOTIDE SEQUENCE</scope>
    <source>
        <strain evidence="1">CBS 606.72</strain>
    </source>
</reference>
<evidence type="ECO:0000313" key="2">
    <source>
        <dbReference type="Proteomes" id="UP001175000"/>
    </source>
</evidence>
<dbReference type="AlphaFoldDB" id="A0AA40BZF9"/>
<dbReference type="EMBL" id="JAULSU010000004">
    <property type="protein sequence ID" value="KAK0619088.1"/>
    <property type="molecule type" value="Genomic_DNA"/>
</dbReference>
<evidence type="ECO:0000313" key="1">
    <source>
        <dbReference type="EMBL" id="KAK0619088.1"/>
    </source>
</evidence>
<keyword evidence="2" id="KW-1185">Reference proteome</keyword>
<feature type="non-terminal residue" evidence="1">
    <location>
        <position position="116"/>
    </location>
</feature>
<protein>
    <submittedName>
        <fullName evidence="1">Uncharacterized protein</fullName>
    </submittedName>
</protein>
<name>A0AA40BZF9_9PEZI</name>